<dbReference type="InterPro" id="IPR027986">
    <property type="entry name" value="TCAIM"/>
</dbReference>
<protein>
    <recommendedName>
        <fullName evidence="5">DUF4460 domain-containing protein</fullName>
    </recommendedName>
</protein>
<evidence type="ECO:0008006" key="5">
    <source>
        <dbReference type="Google" id="ProtNLM"/>
    </source>
</evidence>
<evidence type="ECO:0000259" key="1">
    <source>
        <dbReference type="Pfam" id="PF14687"/>
    </source>
</evidence>
<reference evidence="3" key="2">
    <citation type="submission" date="2022-01" db="EMBL/GenBank/DDBJ databases">
        <authorList>
            <person name="Hirooka S."/>
            <person name="Miyagishima S.Y."/>
        </authorList>
    </citation>
    <scope>NUCLEOTIDE SEQUENCE</scope>
    <source>
        <strain evidence="3">NBRC 102759</strain>
    </source>
</reference>
<comment type="caution">
    <text evidence="3">The sequence shown here is derived from an EMBL/GenBank/DDBJ whole genome shotgun (WGS) entry which is preliminary data.</text>
</comment>
<dbReference type="Pfam" id="PF14688">
    <property type="entry name" value="DUF4461"/>
    <property type="match status" value="1"/>
</dbReference>
<dbReference type="Pfam" id="PF14687">
    <property type="entry name" value="DUF4460"/>
    <property type="match status" value="1"/>
</dbReference>
<dbReference type="AlphaFoldDB" id="A0A9C7URV1"/>
<evidence type="ECO:0000313" key="4">
    <source>
        <dbReference type="Proteomes" id="UP001061958"/>
    </source>
</evidence>
<feature type="domain" description="DUF4461" evidence="2">
    <location>
        <begin position="208"/>
        <end position="475"/>
    </location>
</feature>
<dbReference type="OrthoDB" id="510798at2759"/>
<sequence>MVDRKYGLQELSCQLRTSLRRVFLRIHPDKFSDFPAEASVNKLAFQQLNHLLEDFETNSSYAETISQITCYLREVGDICKVQGVQVEKFQSTLYKLTIRTVESTRVPSSVLLLLRVLEVFNLKIPTGFEELIKELNCKSINASDSETLDDFVEKHDRLVRAHVLQSTFFSNMENRRYLPTSSSKIFGLCRQLESEMRVFVRVQHPTEEMFYSELLRLRRLLTNKEHIHGKLQGSRIFLIASDCCFVNRETGVVTLGTTALNKEWETILASSENISCCEEFLQLDSNIRKQEKIAERVLKVRRITCTKEILWNRFLLARYDGLLCKVADGSIFREHSLAPYADLFQTIGPYNLQVILTEESERMYSTSSVPIRKIFLILSDNFSQIIQKFVQQLQQFSVSWAEQKQILDSMEQLKAHLDLPCIEFDNCVPLEKRLECLRRLDKISVRVKQYFGGLYLFISNKYEISCLTGRVSIPYFFEYRELDKFLCEEALVEHKSYGF</sequence>
<evidence type="ECO:0000259" key="2">
    <source>
        <dbReference type="Pfam" id="PF14688"/>
    </source>
</evidence>
<dbReference type="InterPro" id="IPR027989">
    <property type="entry name" value="DUF4461"/>
</dbReference>
<gene>
    <name evidence="3" type="ORF">GpartN1_g4881.t1</name>
</gene>
<dbReference type="Proteomes" id="UP001061958">
    <property type="component" value="Unassembled WGS sequence"/>
</dbReference>
<keyword evidence="4" id="KW-1185">Reference proteome</keyword>
<proteinExistence type="predicted"/>
<dbReference type="PANTHER" id="PTHR31596:SF1">
    <property type="entry name" value="T-CELL ACTIVATION INHIBITOR, MITOCHONDRIAL"/>
    <property type="match status" value="1"/>
</dbReference>
<organism evidence="3 4">
    <name type="scientific">Galdieria partita</name>
    <dbReference type="NCBI Taxonomy" id="83374"/>
    <lineage>
        <taxon>Eukaryota</taxon>
        <taxon>Rhodophyta</taxon>
        <taxon>Bangiophyceae</taxon>
        <taxon>Galdieriales</taxon>
        <taxon>Galdieriaceae</taxon>
        <taxon>Galdieria</taxon>
    </lineage>
</organism>
<dbReference type="PANTHER" id="PTHR31596">
    <property type="entry name" value="T-CELL ACTIVATION INHIBITOR, MITOCHONDRIAL"/>
    <property type="match status" value="1"/>
</dbReference>
<dbReference type="GO" id="GO:0005739">
    <property type="term" value="C:mitochondrion"/>
    <property type="evidence" value="ECO:0007669"/>
    <property type="project" value="TreeGrafter"/>
</dbReference>
<dbReference type="InterPro" id="IPR028031">
    <property type="entry name" value="DUF4460"/>
</dbReference>
<dbReference type="EMBL" id="BQMJ01000040">
    <property type="protein sequence ID" value="GJQ13090.1"/>
    <property type="molecule type" value="Genomic_DNA"/>
</dbReference>
<reference evidence="3" key="1">
    <citation type="journal article" date="2022" name="Proc. Natl. Acad. Sci. U.S.A.">
        <title>Life cycle and functional genomics of the unicellular red alga Galdieria for elucidating algal and plant evolution and industrial use.</title>
        <authorList>
            <person name="Hirooka S."/>
            <person name="Itabashi T."/>
            <person name="Ichinose T.M."/>
            <person name="Onuma R."/>
            <person name="Fujiwara T."/>
            <person name="Yamashita S."/>
            <person name="Jong L.W."/>
            <person name="Tomita R."/>
            <person name="Iwane A.H."/>
            <person name="Miyagishima S.Y."/>
        </authorList>
    </citation>
    <scope>NUCLEOTIDE SEQUENCE</scope>
    <source>
        <strain evidence="3">NBRC 102759</strain>
    </source>
</reference>
<name>A0A9C7URV1_9RHOD</name>
<accession>A0A9C7URV1</accession>
<evidence type="ECO:0000313" key="3">
    <source>
        <dbReference type="EMBL" id="GJQ13090.1"/>
    </source>
</evidence>
<feature type="domain" description="DUF4460" evidence="1">
    <location>
        <begin position="12"/>
        <end position="114"/>
    </location>
</feature>